<feature type="transmembrane region" description="Helical" evidence="6">
    <location>
        <begin position="153"/>
        <end position="175"/>
    </location>
</feature>
<name>A0ABN8AQT1_CHISP</name>
<dbReference type="Proteomes" id="UP001153292">
    <property type="component" value="Chromosome 10"/>
</dbReference>
<feature type="transmembrane region" description="Helical" evidence="6">
    <location>
        <begin position="248"/>
        <end position="272"/>
    </location>
</feature>
<evidence type="ECO:0000256" key="6">
    <source>
        <dbReference type="SAM" id="Phobius"/>
    </source>
</evidence>
<accession>A0ABN8AQT1</accession>
<feature type="transmembrane region" description="Helical" evidence="6">
    <location>
        <begin position="485"/>
        <end position="505"/>
    </location>
</feature>
<feature type="transmembrane region" description="Helical" evidence="6">
    <location>
        <begin position="305"/>
        <end position="326"/>
    </location>
</feature>
<feature type="transmembrane region" description="Helical" evidence="6">
    <location>
        <begin position="63"/>
        <end position="86"/>
    </location>
</feature>
<dbReference type="PANTHER" id="PTHR10283:SF82">
    <property type="entry name" value="SOLUTE CARRIER FAMILY 13 MEMBER 2"/>
    <property type="match status" value="1"/>
</dbReference>
<evidence type="ECO:0000256" key="3">
    <source>
        <dbReference type="ARBA" id="ARBA00022692"/>
    </source>
</evidence>
<dbReference type="InterPro" id="IPR004680">
    <property type="entry name" value="Cit_transptr-like_dom"/>
</dbReference>
<gene>
    <name evidence="8" type="ORF">CHILSU_LOCUS1049</name>
</gene>
<evidence type="ECO:0000313" key="8">
    <source>
        <dbReference type="EMBL" id="CAH0397947.1"/>
    </source>
</evidence>
<keyword evidence="2" id="KW-0813">Transport</keyword>
<evidence type="ECO:0000259" key="7">
    <source>
        <dbReference type="Pfam" id="PF03600"/>
    </source>
</evidence>
<comment type="subcellular location">
    <subcellularLocation>
        <location evidence="1">Membrane</location>
        <topology evidence="1">Multi-pass membrane protein</topology>
    </subcellularLocation>
</comment>
<dbReference type="EMBL" id="OU963903">
    <property type="protein sequence ID" value="CAH0397947.1"/>
    <property type="molecule type" value="Genomic_DNA"/>
</dbReference>
<keyword evidence="4 6" id="KW-1133">Transmembrane helix</keyword>
<dbReference type="PANTHER" id="PTHR10283">
    <property type="entry name" value="SOLUTE CARRIER FAMILY 13 MEMBER"/>
    <property type="match status" value="1"/>
</dbReference>
<protein>
    <recommendedName>
        <fullName evidence="7">Citrate transporter-like domain-containing protein</fullName>
    </recommendedName>
</protein>
<keyword evidence="9" id="KW-1185">Reference proteome</keyword>
<keyword evidence="5 6" id="KW-0472">Membrane</keyword>
<feature type="transmembrane region" description="Helical" evidence="6">
    <location>
        <begin position="438"/>
        <end position="465"/>
    </location>
</feature>
<sequence>MGGTWSWLFGRSKDERAPIEGLMPRLKNIARNNFRGIFGIAVPLLGLAWRVEKGKSTLEFMWLAMIWIYLLQPLSVPTASIIPIFLLPMTGLLDSVSTCRCYFNEGIALFTLTSMLILLLNNSGYDRRLALNIMCSGDNDAFAAKRLLIKCSLAAFILSMLSNRLIVTSIITQYVTPIFLSLKSGAGKGPSETNYDNVRYVINNAIQTSSAIGSTAIMHSAYCTHAFRTIFIESCLKPRHVYPDIFNYLQYSVFALPLAIVLFIANCVYHIFLLSGAQGKPMSAAAIADVKSQLQKHKDSIPKQITSHEVITIFCLVLLLVLLFVADNKYVRGWSTFNYVDGKPIIKDPTIVSLFVILLHSIPRSTNFLKLITENRKSKLTLKPDSSILFWRFVNMNTNYSYFMLIGAGVAIGASVRSTKLYEDITNYSGTSLTNQNWYVGLLLVCFLSCILANIMTGVAAVVIFLPFVLNMARDGAPSPWVGNAYLAALGVGTASSFGFMWPFMYTPAFICHHVGKVPMQKMAKYSIVSVVLCCIILWVALIVYAPILWDPTGAGIYCEPGPVISSSAPTTPAPGGGGDEAPPPGI</sequence>
<evidence type="ECO:0000256" key="1">
    <source>
        <dbReference type="ARBA" id="ARBA00004141"/>
    </source>
</evidence>
<feature type="domain" description="Citrate transporter-like" evidence="7">
    <location>
        <begin position="67"/>
        <end position="482"/>
    </location>
</feature>
<feature type="transmembrane region" description="Helical" evidence="6">
    <location>
        <begin position="106"/>
        <end position="124"/>
    </location>
</feature>
<evidence type="ECO:0000256" key="5">
    <source>
        <dbReference type="ARBA" id="ARBA00023136"/>
    </source>
</evidence>
<feature type="transmembrane region" description="Helical" evidence="6">
    <location>
        <begin position="400"/>
        <end position="417"/>
    </location>
</feature>
<dbReference type="Pfam" id="PF03600">
    <property type="entry name" value="CitMHS"/>
    <property type="match status" value="1"/>
</dbReference>
<evidence type="ECO:0000256" key="2">
    <source>
        <dbReference type="ARBA" id="ARBA00022448"/>
    </source>
</evidence>
<organism evidence="8 9">
    <name type="scientific">Chilo suppressalis</name>
    <name type="common">Asiatic rice borer moth</name>
    <dbReference type="NCBI Taxonomy" id="168631"/>
    <lineage>
        <taxon>Eukaryota</taxon>
        <taxon>Metazoa</taxon>
        <taxon>Ecdysozoa</taxon>
        <taxon>Arthropoda</taxon>
        <taxon>Hexapoda</taxon>
        <taxon>Insecta</taxon>
        <taxon>Pterygota</taxon>
        <taxon>Neoptera</taxon>
        <taxon>Endopterygota</taxon>
        <taxon>Lepidoptera</taxon>
        <taxon>Glossata</taxon>
        <taxon>Ditrysia</taxon>
        <taxon>Pyraloidea</taxon>
        <taxon>Crambidae</taxon>
        <taxon>Crambinae</taxon>
        <taxon>Chilo</taxon>
    </lineage>
</organism>
<reference evidence="8" key="1">
    <citation type="submission" date="2021-12" db="EMBL/GenBank/DDBJ databases">
        <authorList>
            <person name="King R."/>
        </authorList>
    </citation>
    <scope>NUCLEOTIDE SEQUENCE</scope>
</reference>
<evidence type="ECO:0000313" key="9">
    <source>
        <dbReference type="Proteomes" id="UP001153292"/>
    </source>
</evidence>
<keyword evidence="3 6" id="KW-0812">Transmembrane</keyword>
<evidence type="ECO:0000256" key="4">
    <source>
        <dbReference type="ARBA" id="ARBA00022989"/>
    </source>
</evidence>
<proteinExistence type="predicted"/>
<feature type="transmembrane region" description="Helical" evidence="6">
    <location>
        <begin position="526"/>
        <end position="548"/>
    </location>
</feature>
<feature type="transmembrane region" description="Helical" evidence="6">
    <location>
        <begin position="33"/>
        <end position="51"/>
    </location>
</feature>